<dbReference type="GO" id="GO:0005975">
    <property type="term" value="P:carbohydrate metabolic process"/>
    <property type="evidence" value="ECO:0007669"/>
    <property type="project" value="InterPro"/>
</dbReference>
<dbReference type="PANTHER" id="PTHR11051:SF8">
    <property type="entry name" value="PROTEIN-GLUCOSYLGALACTOSYLHYDROXYLYSINE GLUCOSIDASE"/>
    <property type="match status" value="1"/>
</dbReference>
<organism evidence="2 3">
    <name type="scientific">Proteus mirabilis</name>
    <dbReference type="NCBI Taxonomy" id="584"/>
    <lineage>
        <taxon>Bacteria</taxon>
        <taxon>Pseudomonadati</taxon>
        <taxon>Pseudomonadota</taxon>
        <taxon>Gammaproteobacteria</taxon>
        <taxon>Enterobacterales</taxon>
        <taxon>Morganellaceae</taxon>
        <taxon>Proteus</taxon>
    </lineage>
</organism>
<dbReference type="AlphaFoldDB" id="A0A379FI24"/>
<protein>
    <submittedName>
        <fullName evidence="2">Glycosyl hydrolase</fullName>
        <ecNumber evidence="2">2.4.1.216</ecNumber>
    </submittedName>
</protein>
<dbReference type="InterPro" id="IPR008928">
    <property type="entry name" value="6-hairpin_glycosidase_sf"/>
</dbReference>
<proteinExistence type="predicted"/>
<gene>
    <name evidence="2" type="primary">trePP_2</name>
    <name evidence="2" type="ORF">NCTC11938_01743</name>
</gene>
<evidence type="ECO:0000313" key="2">
    <source>
        <dbReference type="EMBL" id="SUC20330.1"/>
    </source>
</evidence>
<dbReference type="EMBL" id="UGTS01000004">
    <property type="protein sequence ID" value="SUC20330.1"/>
    <property type="molecule type" value="Genomic_DNA"/>
</dbReference>
<keyword evidence="2" id="KW-0808">Transferase</keyword>
<dbReference type="SUPFAM" id="SSF48208">
    <property type="entry name" value="Six-hairpin glycosidases"/>
    <property type="match status" value="1"/>
</dbReference>
<dbReference type="GO" id="GO:0004553">
    <property type="term" value="F:hydrolase activity, hydrolyzing O-glycosyl compounds"/>
    <property type="evidence" value="ECO:0007669"/>
    <property type="project" value="TreeGrafter"/>
</dbReference>
<accession>A0A379FI24</accession>
<dbReference type="Proteomes" id="UP000254191">
    <property type="component" value="Unassembled WGS sequence"/>
</dbReference>
<dbReference type="EC" id="2.4.1.216" evidence="2"/>
<feature type="domain" description="Glycoside hydrolase family 65 central catalytic" evidence="1">
    <location>
        <begin position="3"/>
        <end position="96"/>
    </location>
</feature>
<name>A0A379FI24_PROMI</name>
<evidence type="ECO:0000259" key="1">
    <source>
        <dbReference type="Pfam" id="PF03632"/>
    </source>
</evidence>
<dbReference type="PANTHER" id="PTHR11051">
    <property type="entry name" value="GLYCOSYL HYDROLASE-RELATED"/>
    <property type="match status" value="1"/>
</dbReference>
<keyword evidence="2" id="KW-0328">Glycosyltransferase</keyword>
<dbReference type="Pfam" id="PF03632">
    <property type="entry name" value="Glyco_hydro_65m"/>
    <property type="match status" value="1"/>
</dbReference>
<evidence type="ECO:0000313" key="3">
    <source>
        <dbReference type="Proteomes" id="UP000254191"/>
    </source>
</evidence>
<reference evidence="2 3" key="1">
    <citation type="submission" date="2018-06" db="EMBL/GenBank/DDBJ databases">
        <authorList>
            <consortium name="Pathogen Informatics"/>
            <person name="Doyle S."/>
        </authorList>
    </citation>
    <scope>NUCLEOTIDE SEQUENCE [LARGE SCALE GENOMIC DNA]</scope>
    <source>
        <strain evidence="2 3">NCTC11938</strain>
    </source>
</reference>
<dbReference type="InterPro" id="IPR005195">
    <property type="entry name" value="Glyco_hydro_65_M"/>
</dbReference>
<dbReference type="GO" id="GO:0050503">
    <property type="term" value="F:trehalose 6-phosphate phosphorylase activity"/>
    <property type="evidence" value="ECO:0007669"/>
    <property type="project" value="UniProtKB-EC"/>
</dbReference>
<sequence length="98" mass="11576">MDADHSCRQRHVSLAIAYNVWLYWLNTHDHQFMEQYGLELLNDITLFWLDQCQWDEGDQRFHINGVMGPDEFHEKYADSLEGGLKDNAYTNLMVVLVV</sequence>
<dbReference type="Gene3D" id="1.50.10.10">
    <property type="match status" value="1"/>
</dbReference>
<dbReference type="InterPro" id="IPR012341">
    <property type="entry name" value="6hp_glycosidase-like_sf"/>
</dbReference>
<keyword evidence="2" id="KW-0378">Hydrolase</keyword>